<evidence type="ECO:0000313" key="4">
    <source>
        <dbReference type="EMBL" id="RXD02978.1"/>
    </source>
</evidence>
<comment type="caution">
    <text evidence="3">The sequence shown here is derived from an EMBL/GenBank/DDBJ whole genome shotgun (WGS) entry which is preliminary data.</text>
</comment>
<dbReference type="Proteomes" id="UP000533284">
    <property type="component" value="Unassembled WGS sequence"/>
</dbReference>
<keyword evidence="1" id="KW-0472">Membrane</keyword>
<evidence type="ECO:0000256" key="1">
    <source>
        <dbReference type="SAM" id="Phobius"/>
    </source>
</evidence>
<feature type="transmembrane region" description="Helical" evidence="1">
    <location>
        <begin position="103"/>
        <end position="126"/>
    </location>
</feature>
<dbReference type="RefSeq" id="WP_000608370.1">
    <property type="nucleotide sequence ID" value="NZ_AP025675.1"/>
</dbReference>
<reference evidence="4 5" key="1">
    <citation type="submission" date="2019-01" db="EMBL/GenBank/DDBJ databases">
        <title>Genomic analysis of febrile catheter-associated UTI E. coli isolates.</title>
        <authorList>
            <person name="Potter R."/>
            <person name="Zou Z."/>
            <person name="Henderson J."/>
            <person name="Dantas G."/>
        </authorList>
    </citation>
    <scope>NUCLEOTIDE SEQUENCE [LARGE SCALE GENOMIC DNA]</scope>
    <source>
        <strain evidence="4 5">29_CAASB</strain>
    </source>
</reference>
<feature type="transmembrane region" description="Helical" evidence="1">
    <location>
        <begin position="45"/>
        <end position="65"/>
    </location>
</feature>
<evidence type="ECO:0000313" key="2">
    <source>
        <dbReference type="EMBL" id="EFB1700029.1"/>
    </source>
</evidence>
<evidence type="ECO:0000313" key="6">
    <source>
        <dbReference type="Proteomes" id="UP000392867"/>
    </source>
</evidence>
<dbReference type="Proteomes" id="UP000288730">
    <property type="component" value="Unassembled WGS sequence"/>
</dbReference>
<protein>
    <submittedName>
        <fullName evidence="3">Uncharacterized protein</fullName>
    </submittedName>
</protein>
<dbReference type="EMBL" id="SCJN01000440">
    <property type="protein sequence ID" value="RXD02978.1"/>
    <property type="molecule type" value="Genomic_DNA"/>
</dbReference>
<dbReference type="GeneID" id="93774780"/>
<proteinExistence type="predicted"/>
<reference evidence="2 7" key="2">
    <citation type="submission" date="2019-06" db="EMBL/GenBank/DDBJ databases">
        <authorList>
            <consortium name="GenomeTrakr network: Whole genome sequencing for foodborne pathogen traceback"/>
        </authorList>
    </citation>
    <scope>NUCLEOTIDE SEQUENCE [LARGE SCALE GENOMIC DNA]</scope>
    <source>
        <strain evidence="2 7">PSU-1847</strain>
    </source>
</reference>
<dbReference type="EMBL" id="AASDBN010000062">
    <property type="protein sequence ID" value="EFB1700029.1"/>
    <property type="molecule type" value="Genomic_DNA"/>
</dbReference>
<dbReference type="EMBL" id="VOTT01000018">
    <property type="protein sequence ID" value="MPU47877.1"/>
    <property type="molecule type" value="Genomic_DNA"/>
</dbReference>
<dbReference type="AlphaFoldDB" id="A0A0D0N6A6"/>
<organism evidence="3 6">
    <name type="scientific">Escherichia coli</name>
    <dbReference type="NCBI Taxonomy" id="562"/>
    <lineage>
        <taxon>Bacteria</taxon>
        <taxon>Pseudomonadati</taxon>
        <taxon>Pseudomonadota</taxon>
        <taxon>Gammaproteobacteria</taxon>
        <taxon>Enterobacterales</taxon>
        <taxon>Enterobacteriaceae</taxon>
        <taxon>Escherichia</taxon>
    </lineage>
</organism>
<evidence type="ECO:0000313" key="5">
    <source>
        <dbReference type="Proteomes" id="UP000288730"/>
    </source>
</evidence>
<feature type="transmembrane region" description="Helical" evidence="1">
    <location>
        <begin position="77"/>
        <end position="97"/>
    </location>
</feature>
<sequence>MINITTKDGTQVSGEVRDLVILLETDGKTVSDYLQPIPPKKDTHWSMIFIPVAIYILLNLVYIIAHPLFPEKYLKTSTSIFLFISFILSAIVAYFVFHKHKSATLSICSLVFLVLIVGANVGFISYSDLTQKATQKLDSLSK</sequence>
<evidence type="ECO:0000313" key="3">
    <source>
        <dbReference type="EMBL" id="MPU47877.1"/>
    </source>
</evidence>
<dbReference type="Proteomes" id="UP000392867">
    <property type="component" value="Unassembled WGS sequence"/>
</dbReference>
<gene>
    <name evidence="4" type="ORF">EPS76_26670</name>
    <name evidence="2" type="ORF">FJQ40_22000</name>
    <name evidence="3" type="ORF">FVB16_03195</name>
</gene>
<keyword evidence="1" id="KW-0812">Transmembrane</keyword>
<keyword evidence="1" id="KW-1133">Transmembrane helix</keyword>
<reference evidence="3 6" key="3">
    <citation type="submission" date="2019-08" db="EMBL/GenBank/DDBJ databases">
        <title>Identification of Water Treatment Resistant and Multidrug Resistant Urinary Pathogenic Escherichia coli in Wastewater.</title>
        <authorList>
            <person name="Neumann N."/>
        </authorList>
    </citation>
    <scope>NUCLEOTIDE SEQUENCE [LARGE SCALE GENOMIC DNA]</scope>
    <source>
        <strain evidence="3 6">WU2356</strain>
    </source>
</reference>
<accession>A0A0D0N6A6</accession>
<name>A0A0D0N6A6_ECOLX</name>
<evidence type="ECO:0000313" key="7">
    <source>
        <dbReference type="Proteomes" id="UP000533284"/>
    </source>
</evidence>